<dbReference type="InterPro" id="IPR011646">
    <property type="entry name" value="KAP_P-loop"/>
</dbReference>
<evidence type="ECO:0000259" key="1">
    <source>
        <dbReference type="Pfam" id="PF07693"/>
    </source>
</evidence>
<comment type="caution">
    <text evidence="2">The sequence shown here is derived from an EMBL/GenBank/DDBJ whole genome shotgun (WGS) entry which is preliminary data.</text>
</comment>
<organism evidence="2 3">
    <name type="scientific">Actinokineospora auranticolor</name>
    <dbReference type="NCBI Taxonomy" id="155976"/>
    <lineage>
        <taxon>Bacteria</taxon>
        <taxon>Bacillati</taxon>
        <taxon>Actinomycetota</taxon>
        <taxon>Actinomycetes</taxon>
        <taxon>Pseudonocardiales</taxon>
        <taxon>Pseudonocardiaceae</taxon>
        <taxon>Actinokineospora</taxon>
    </lineage>
</organism>
<evidence type="ECO:0000313" key="3">
    <source>
        <dbReference type="Proteomes" id="UP000239203"/>
    </source>
</evidence>
<reference evidence="2 3" key="1">
    <citation type="submission" date="2018-02" db="EMBL/GenBank/DDBJ databases">
        <title>Genomic Encyclopedia of Archaeal and Bacterial Type Strains, Phase II (KMG-II): from individual species to whole genera.</title>
        <authorList>
            <person name="Goeker M."/>
        </authorList>
    </citation>
    <scope>NUCLEOTIDE SEQUENCE [LARGE SCALE GENOMIC DNA]</scope>
    <source>
        <strain evidence="2 3">YU 961-1</strain>
    </source>
</reference>
<dbReference type="EMBL" id="PTIX01000011">
    <property type="protein sequence ID" value="PPK66087.1"/>
    <property type="molecule type" value="Genomic_DNA"/>
</dbReference>
<sequence length="255" mass="27866">MRQHGSGAVWGLAITVTVAATPWNARPAVSVRAQIDSARVEDKLGRRILAAHLEGLLGQLAAHSDSTNAVVHVDGPWGGGKSTLVKLPLHDEHTHGPSWTPPVVGDYEAWRDGAVAPEWWSLGAAIEREVRRSRPRVVRVVMQAWSVVARTLRSPATLVALAGMVAWLRRWTREQLGYVRSEATPEALRARGDHLPHTYADLVPPNPRMIKRVANALGVLLVVQMHVRHTEGLGAIVIGGALWRRRSPRAPGKRG</sequence>
<proteinExistence type="predicted"/>
<name>A0A2S6GLI5_9PSEU</name>
<dbReference type="Pfam" id="PF07693">
    <property type="entry name" value="KAP_NTPase"/>
    <property type="match status" value="1"/>
</dbReference>
<accession>A0A2S6GLI5</accession>
<gene>
    <name evidence="2" type="ORF">CLV40_11151</name>
</gene>
<dbReference type="Proteomes" id="UP000239203">
    <property type="component" value="Unassembled WGS sequence"/>
</dbReference>
<protein>
    <submittedName>
        <fullName evidence="2">KAP-like P-loop domain-containing protein</fullName>
    </submittedName>
</protein>
<evidence type="ECO:0000313" key="2">
    <source>
        <dbReference type="EMBL" id="PPK66087.1"/>
    </source>
</evidence>
<feature type="domain" description="KAP NTPase" evidence="1">
    <location>
        <begin position="64"/>
        <end position="99"/>
    </location>
</feature>
<keyword evidence="3" id="KW-1185">Reference proteome</keyword>
<dbReference type="AlphaFoldDB" id="A0A2S6GLI5"/>